<feature type="compositionally biased region" description="Low complexity" evidence="1">
    <location>
        <begin position="625"/>
        <end position="642"/>
    </location>
</feature>
<feature type="compositionally biased region" description="Polar residues" evidence="1">
    <location>
        <begin position="177"/>
        <end position="204"/>
    </location>
</feature>
<evidence type="ECO:0000256" key="1">
    <source>
        <dbReference type="SAM" id="MobiDB-lite"/>
    </source>
</evidence>
<feature type="region of interest" description="Disordered" evidence="1">
    <location>
        <begin position="296"/>
        <end position="403"/>
    </location>
</feature>
<feature type="compositionally biased region" description="Basic and acidic residues" evidence="1">
    <location>
        <begin position="1626"/>
        <end position="1663"/>
    </location>
</feature>
<feature type="region of interest" description="Disordered" evidence="1">
    <location>
        <begin position="1432"/>
        <end position="1859"/>
    </location>
</feature>
<feature type="region of interest" description="Disordered" evidence="1">
    <location>
        <begin position="103"/>
        <end position="140"/>
    </location>
</feature>
<organism evidence="3 4">
    <name type="scientific">Galleria mellonella</name>
    <name type="common">Greater wax moth</name>
    <dbReference type="NCBI Taxonomy" id="7137"/>
    <lineage>
        <taxon>Eukaryota</taxon>
        <taxon>Metazoa</taxon>
        <taxon>Ecdysozoa</taxon>
        <taxon>Arthropoda</taxon>
        <taxon>Hexapoda</taxon>
        <taxon>Insecta</taxon>
        <taxon>Pterygota</taxon>
        <taxon>Neoptera</taxon>
        <taxon>Endopterygota</taxon>
        <taxon>Lepidoptera</taxon>
        <taxon>Glossata</taxon>
        <taxon>Ditrysia</taxon>
        <taxon>Pyraloidea</taxon>
        <taxon>Pyralidae</taxon>
        <taxon>Galleriinae</taxon>
        <taxon>Galleria</taxon>
    </lineage>
</organism>
<feature type="compositionally biased region" description="Low complexity" evidence="1">
    <location>
        <begin position="1826"/>
        <end position="1851"/>
    </location>
</feature>
<dbReference type="Proteomes" id="UP001652740">
    <property type="component" value="Unplaced"/>
</dbReference>
<feature type="compositionally biased region" description="Basic residues" evidence="1">
    <location>
        <begin position="790"/>
        <end position="799"/>
    </location>
</feature>
<feature type="compositionally biased region" description="Polar residues" evidence="1">
    <location>
        <begin position="594"/>
        <end position="620"/>
    </location>
</feature>
<proteinExistence type="predicted"/>
<feature type="compositionally biased region" description="Low complexity" evidence="1">
    <location>
        <begin position="577"/>
        <end position="593"/>
    </location>
</feature>
<dbReference type="GeneID" id="113514191"/>
<feature type="compositionally biased region" description="Polar residues" evidence="1">
    <location>
        <begin position="1084"/>
        <end position="1093"/>
    </location>
</feature>
<feature type="compositionally biased region" description="Polar residues" evidence="1">
    <location>
        <begin position="720"/>
        <end position="730"/>
    </location>
</feature>
<evidence type="ECO:0000259" key="2">
    <source>
        <dbReference type="PROSITE" id="PS50006"/>
    </source>
</evidence>
<feature type="compositionally biased region" description="Polar residues" evidence="1">
    <location>
        <begin position="749"/>
        <end position="759"/>
    </location>
</feature>
<keyword evidence="3" id="KW-1185">Reference proteome</keyword>
<protein>
    <submittedName>
        <fullName evidence="4 5">Uncharacterized protein LOC113514191 isoform X1</fullName>
    </submittedName>
</protein>
<dbReference type="SUPFAM" id="SSF49879">
    <property type="entry name" value="SMAD/FHA domain"/>
    <property type="match status" value="1"/>
</dbReference>
<feature type="compositionally biased region" description="Basic and acidic residues" evidence="1">
    <location>
        <begin position="1447"/>
        <end position="1461"/>
    </location>
</feature>
<feature type="compositionally biased region" description="Polar residues" evidence="1">
    <location>
        <begin position="1529"/>
        <end position="1538"/>
    </location>
</feature>
<feature type="region of interest" description="Disordered" evidence="1">
    <location>
        <begin position="153"/>
        <end position="278"/>
    </location>
</feature>
<feature type="compositionally biased region" description="Polar residues" evidence="1">
    <location>
        <begin position="516"/>
        <end position="535"/>
    </location>
</feature>
<evidence type="ECO:0000313" key="4">
    <source>
        <dbReference type="RefSeq" id="XP_026753988.2"/>
    </source>
</evidence>
<dbReference type="RefSeq" id="XP_026753988.2">
    <property type="nucleotide sequence ID" value="XM_026898187.3"/>
</dbReference>
<feature type="compositionally biased region" description="Low complexity" evidence="1">
    <location>
        <begin position="770"/>
        <end position="789"/>
    </location>
</feature>
<feature type="compositionally biased region" description="Basic and acidic residues" evidence="1">
    <location>
        <begin position="390"/>
        <end position="403"/>
    </location>
</feature>
<feature type="compositionally biased region" description="Polar residues" evidence="1">
    <location>
        <begin position="484"/>
        <end position="495"/>
    </location>
</feature>
<evidence type="ECO:0000313" key="5">
    <source>
        <dbReference type="RefSeq" id="XP_026753989.2"/>
    </source>
</evidence>
<feature type="region of interest" description="Disordered" evidence="1">
    <location>
        <begin position="577"/>
        <end position="799"/>
    </location>
</feature>
<feature type="compositionally biased region" description="Basic and acidic residues" evidence="1">
    <location>
        <begin position="1695"/>
        <end position="1714"/>
    </location>
</feature>
<feature type="compositionally biased region" description="Basic residues" evidence="1">
    <location>
        <begin position="1479"/>
        <end position="1489"/>
    </location>
</feature>
<accession>A0A6J1WQD9</accession>
<feature type="domain" description="FHA" evidence="2">
    <location>
        <begin position="26"/>
        <end position="74"/>
    </location>
</feature>
<feature type="region of interest" description="Disordered" evidence="1">
    <location>
        <begin position="1083"/>
        <end position="1111"/>
    </location>
</feature>
<feature type="compositionally biased region" description="Low complexity" evidence="1">
    <location>
        <begin position="103"/>
        <end position="115"/>
    </location>
</feature>
<dbReference type="Pfam" id="PF00498">
    <property type="entry name" value="FHA"/>
    <property type="match status" value="1"/>
</dbReference>
<dbReference type="RefSeq" id="XP_026753989.2">
    <property type="nucleotide sequence ID" value="XM_026898188.3"/>
</dbReference>
<feature type="compositionally biased region" description="Basic and acidic residues" evidence="1">
    <location>
        <begin position="1800"/>
        <end position="1813"/>
    </location>
</feature>
<feature type="compositionally biased region" description="Basic residues" evidence="1">
    <location>
        <begin position="732"/>
        <end position="747"/>
    </location>
</feature>
<feature type="compositionally biased region" description="Basic and acidic residues" evidence="1">
    <location>
        <begin position="1547"/>
        <end position="1563"/>
    </location>
</feature>
<feature type="compositionally biased region" description="Basic and acidic residues" evidence="1">
    <location>
        <begin position="1743"/>
        <end position="1754"/>
    </location>
</feature>
<dbReference type="Gene3D" id="2.60.200.20">
    <property type="match status" value="1"/>
</dbReference>
<feature type="region of interest" description="Disordered" evidence="1">
    <location>
        <begin position="451"/>
        <end position="535"/>
    </location>
</feature>
<gene>
    <name evidence="4 5" type="primary">LOC113514191</name>
</gene>
<dbReference type="InterPro" id="IPR000253">
    <property type="entry name" value="FHA_dom"/>
</dbReference>
<feature type="compositionally biased region" description="Low complexity" evidence="1">
    <location>
        <begin position="250"/>
        <end position="266"/>
    </location>
</feature>
<name>A0A6J1WQD9_GALME</name>
<evidence type="ECO:0000313" key="3">
    <source>
        <dbReference type="Proteomes" id="UP001652740"/>
    </source>
</evidence>
<feature type="compositionally biased region" description="Basic and acidic residues" evidence="1">
    <location>
        <begin position="167"/>
        <end position="176"/>
    </location>
</feature>
<feature type="compositionally biased region" description="Basic residues" evidence="1">
    <location>
        <begin position="323"/>
        <end position="336"/>
    </location>
</feature>
<feature type="compositionally biased region" description="Basic and acidic residues" evidence="1">
    <location>
        <begin position="1593"/>
        <end position="1605"/>
    </location>
</feature>
<sequence length="1859" mass="204105">MSGGQLVVLDRLGRDVKRYPLAEGLATLGSDPACDIRVMLPSVCPHHATVVVHANQTVVRNVSTGETLVNGRGVSVAALRHGDVIALGGRQLRWEYAAPRAGAGAAPPLAAVPRAGRPRRRPAPRRASGPAPPPPRSPGLQLALEMRHRASMPANTGGKQVAIVQPQRRDTTDLNDQHSSSRSYAQTSKRPRNSNNELDASINSDSDKSKRKCSARPSAKSPVASLQGTTKATLWIESRKTSPRKSGRVQTPAQAQAAARTAPGRPHSAHKVKVTKIEEPLKIDHTKQAAIMLMTGHTPKIIPSPKNAKKTPKTPTYLVKKPSPVRKTPHSGRKRSSKEAAGTPKTRVSRNTITPKSTVSSNRSSRRTRNSEIDQLVFQSPLLPTPKKSALKDPSAKKSTRKTESIKFDLSNLENYNEESQDVFMVSDTTSRNDAGSSYGEDNLTLRYSDTSTIQSPSPRKSIHSRSSKILERTLGTPIKESKTSVSFQQSTLTPESPRARKSSRGSVILEKALRTSENVETSTRYSQRTTKSISDESYNTTVASAFQTRTLSPRSPSRNNLESYSIVDLVSVDSSPSVRSSSVYNSVRSTNSGAFGTPQSNVRKTRSTSDPVFLSSSTPYLGKSARASTSRSQSTSNISRNRSIKDDVSVLSTRSNRRSKSLTTPENAQKYIPVNSTRVSRPSRSRSRINDSDLMLISSEDGTEMDDVSPKSSKRLSRANKSQLFSPVNKSGKRKSSAKISPRKSPKNNEGISTPENRNSPEEVGTPVLSIQSLLDSSQSSLTSQSSRKSQKKGRSSIIVKRKTIGVIPSEQPKRGRAVALSKSLSFGSRKRRFIKDSLATSGKTDGGATAPDTEEIVTPKSAVKLVQEAVKNKHSTAKKPQSKRSIIDDLNASDIVKQLFNSPVKRKLSQSMTEFSRMQLFDDDVGIVITKRPTRNTVAITGRTPDNSLLEQTESYSPEVFVSPLGTPSSSPNLTGIKRLFAKQTPENDLRNVSGVKNLLRTPRTRRSVRNDLTQVAGVKRVFARTPRNRLSDVRVKEVFVASPKNDLRRVSGVKTLFRTQRKNKSPKNDLSDVRGVKNLFKRNSPTNDLRNVSGVKRTLQKSSPRNDLTDVRGVRGIFRQRRRQRDDLNDVSGVEELFNSSSHSQKDADDPFDRLVGRPQIKAVYSKTFTNSTSNAKPRKSVKSLHMSMDAITNNVEKWLERELHNQLRKEKTPAKANTGKVNLTRELQKLATDTVEGNTPLRQWRVRSGTVVRSASGQASQRKRSAADIYGAHTLPIKKRSLVDAAADHASNDSRSNMLPIKKRAVLHSTPVKGRCSVTMNASELGRVSPIALDYTASVPSHATSIQGTVLVETKLPKGRRTTRAKAIERVEKSTVKVAKSSPIRTRVSKPKVESPAVRNTRALRRTKTNNSQVNQKTRRISLVITKKPPVLSPKSTTRKGKPVKEGVQDLPKESPKKRSTRRQKETTVVSVVKTPKKTRAKVHRASVAVSKPSPLLKPRANTRGKGTDFLPQTVQSESKRRTRNTAVPTSETTKNVKKGKQKKVESPKKLKQPVEARQSRATRGRQTKLNNSEPQIKSGKKAQNKSTTKKESKSKLESPRTKGGRGKKTVTSPEVRAVKTRGKDIQTQETVTEKSKARGKKESSDKNKTRGKKSETKTIEASPLKKGRRVTKALVNNTISEGIRTRKRKATVESDPPKKLRKTRSEDIAGSKTQGNKIVETETRSGRQKKSVAISNKDVSKGVGDDGKNKSRSARSRKTEQVAVTQEEEARPVRGRKTVPVVETATQRGGRKRKSVAETSDKSVKEPNKQSAAKRSRKTAEVVPAATAATAATTTRPHTRTAQGTRRTGRGGKR</sequence>
<dbReference type="InterPro" id="IPR008984">
    <property type="entry name" value="SMAD_FHA_dom_sf"/>
</dbReference>
<dbReference type="KEGG" id="gmw:113514191"/>
<reference evidence="4 5" key="1">
    <citation type="submission" date="2025-05" db="UniProtKB">
        <authorList>
            <consortium name="RefSeq"/>
        </authorList>
    </citation>
    <scope>IDENTIFICATION</scope>
    <source>
        <tissue evidence="4 5">Whole larvae</tissue>
    </source>
</reference>
<dbReference type="PROSITE" id="PS50006">
    <property type="entry name" value="FHA_DOMAIN"/>
    <property type="match status" value="1"/>
</dbReference>
<dbReference type="CDD" id="cd22673">
    <property type="entry name" value="FHA_Ki67"/>
    <property type="match status" value="1"/>
</dbReference>